<reference evidence="1 2" key="1">
    <citation type="submission" date="2022-01" db="EMBL/GenBank/DDBJ databases">
        <title>Maritalea mediterranea sp. nov., isolated from marine plastic residues from the Malva-rosa beach (Valencia, Spain).</title>
        <authorList>
            <person name="Vidal-Verdu A."/>
            <person name="Molina-Menor E."/>
            <person name="Pascual J."/>
            <person name="Pereto J."/>
            <person name="Porcar M."/>
        </authorList>
    </citation>
    <scope>NUCLEOTIDE SEQUENCE [LARGE SCALE GENOMIC DNA]</scope>
    <source>
        <strain evidence="1 2">P4.10X</strain>
    </source>
</reference>
<keyword evidence="1" id="KW-0548">Nucleotidyltransferase</keyword>
<evidence type="ECO:0000313" key="1">
    <source>
        <dbReference type="EMBL" id="MCF4098411.1"/>
    </source>
</evidence>
<dbReference type="RefSeq" id="WP_236113933.1">
    <property type="nucleotide sequence ID" value="NZ_JAKGTI010000001.1"/>
</dbReference>
<comment type="caution">
    <text evidence="1">The sequence shown here is derived from an EMBL/GenBank/DDBJ whole genome shotgun (WGS) entry which is preliminary data.</text>
</comment>
<keyword evidence="1" id="KW-0808">Transferase</keyword>
<gene>
    <name evidence="1" type="ORF">L1I42_07910</name>
</gene>
<name>A0ABS9E6B5_9HYPH</name>
<protein>
    <submittedName>
        <fullName evidence="1">Acylneuraminate cytidylyltransferase family protein</fullName>
    </submittedName>
</protein>
<dbReference type="PANTHER" id="PTHR21485:SF3">
    <property type="entry name" value="N-ACYLNEURAMINATE CYTIDYLYLTRANSFERASE"/>
    <property type="match status" value="1"/>
</dbReference>
<dbReference type="GO" id="GO:0016779">
    <property type="term" value="F:nucleotidyltransferase activity"/>
    <property type="evidence" value="ECO:0007669"/>
    <property type="project" value="UniProtKB-KW"/>
</dbReference>
<dbReference type="SUPFAM" id="SSF53448">
    <property type="entry name" value="Nucleotide-diphospho-sugar transferases"/>
    <property type="match status" value="1"/>
</dbReference>
<dbReference type="CDD" id="cd02513">
    <property type="entry name" value="CMP-NeuAc_Synthase"/>
    <property type="match status" value="1"/>
</dbReference>
<keyword evidence="2" id="KW-1185">Reference proteome</keyword>
<dbReference type="Gene3D" id="3.90.550.10">
    <property type="entry name" value="Spore Coat Polysaccharide Biosynthesis Protein SpsA, Chain A"/>
    <property type="match status" value="1"/>
</dbReference>
<dbReference type="InterPro" id="IPR050793">
    <property type="entry name" value="CMP-NeuNAc_synthase"/>
</dbReference>
<dbReference type="Pfam" id="PF02348">
    <property type="entry name" value="CTP_transf_3"/>
    <property type="match status" value="1"/>
</dbReference>
<sequence>MKSVAIIPVRSGSKTVPDKNIKHFLNKPLMYWTIGHALEAKHIDRVIVSTDSQSYAELARQYGAEVPFLRPPHLSTDEATTECVMSHCVDFLALEKYKFDYLVLLQVTSPIRSSDLIDQCIEKAQRTNADSLLTVAPDHSFGWYEDDDRLRADYDYENRPRRQDIGRIRLRETGSVYVTSKRQFLSSENRLGGKIKCFQTSFFESLEIDTHEDWVVIESIAKGFYSATGA</sequence>
<organism evidence="1 2">
    <name type="scientific">Maritalea mediterranea</name>
    <dbReference type="NCBI Taxonomy" id="2909667"/>
    <lineage>
        <taxon>Bacteria</taxon>
        <taxon>Pseudomonadati</taxon>
        <taxon>Pseudomonadota</taxon>
        <taxon>Alphaproteobacteria</taxon>
        <taxon>Hyphomicrobiales</taxon>
        <taxon>Devosiaceae</taxon>
        <taxon>Maritalea</taxon>
    </lineage>
</organism>
<accession>A0ABS9E6B5</accession>
<dbReference type="PANTHER" id="PTHR21485">
    <property type="entry name" value="HAD SUPERFAMILY MEMBERS CMAS AND KDSC"/>
    <property type="match status" value="1"/>
</dbReference>
<proteinExistence type="predicted"/>
<dbReference type="EMBL" id="JAKGTI010000001">
    <property type="protein sequence ID" value="MCF4098411.1"/>
    <property type="molecule type" value="Genomic_DNA"/>
</dbReference>
<dbReference type="Proteomes" id="UP001201217">
    <property type="component" value="Unassembled WGS sequence"/>
</dbReference>
<evidence type="ECO:0000313" key="2">
    <source>
        <dbReference type="Proteomes" id="UP001201217"/>
    </source>
</evidence>
<dbReference type="InterPro" id="IPR003329">
    <property type="entry name" value="Cytidylyl_trans"/>
</dbReference>
<dbReference type="InterPro" id="IPR029044">
    <property type="entry name" value="Nucleotide-diphossugar_trans"/>
</dbReference>